<dbReference type="AlphaFoldDB" id="A0A8G2CP42"/>
<accession>A0A8G2CP42</accession>
<comment type="caution">
    <text evidence="1">The sequence shown here is derived from an EMBL/GenBank/DDBJ whole genome shotgun (WGS) entry which is preliminary data.</text>
</comment>
<reference evidence="1 2" key="1">
    <citation type="submission" date="2017-01" db="EMBL/GenBank/DDBJ databases">
        <authorList>
            <person name="Varghese N."/>
            <person name="Submissions S."/>
        </authorList>
    </citation>
    <scope>NUCLEOTIDE SEQUENCE [LARGE SCALE GENOMIC DNA]</scope>
    <source>
        <strain evidence="1 2">ATCC 35905</strain>
    </source>
</reference>
<dbReference type="Proteomes" id="UP000186308">
    <property type="component" value="Unassembled WGS sequence"/>
</dbReference>
<gene>
    <name evidence="1" type="ORF">SAMN05421828_1527</name>
</gene>
<dbReference type="EMBL" id="FTNE01000052">
    <property type="protein sequence ID" value="SIR55116.1"/>
    <property type="molecule type" value="Genomic_DNA"/>
</dbReference>
<protein>
    <submittedName>
        <fullName evidence="1">Uncharacterized protein</fullName>
    </submittedName>
</protein>
<name>A0A8G2CP42_ACIRU</name>
<sequence>MLTAGLATVDALTIQTGLRMTNPANTIADAVALNRSIENLKQKQSLSQSFLEHYQSISLRLVYSLLITVRL</sequence>
<evidence type="ECO:0000313" key="2">
    <source>
        <dbReference type="Proteomes" id="UP000186308"/>
    </source>
</evidence>
<organism evidence="1 2">
    <name type="scientific">Acidiphilium rubrum</name>
    <dbReference type="NCBI Taxonomy" id="526"/>
    <lineage>
        <taxon>Bacteria</taxon>
        <taxon>Pseudomonadati</taxon>
        <taxon>Pseudomonadota</taxon>
        <taxon>Alphaproteobacteria</taxon>
        <taxon>Acetobacterales</taxon>
        <taxon>Acidocellaceae</taxon>
        <taxon>Acidiphilium</taxon>
    </lineage>
</organism>
<evidence type="ECO:0000313" key="1">
    <source>
        <dbReference type="EMBL" id="SIR55116.1"/>
    </source>
</evidence>
<proteinExistence type="predicted"/>
<keyword evidence="2" id="KW-1185">Reference proteome</keyword>